<organism evidence="3 4">
    <name type="scientific">Brevibacillus brevis</name>
    <name type="common">Bacillus brevis</name>
    <dbReference type="NCBI Taxonomy" id="1393"/>
    <lineage>
        <taxon>Bacteria</taxon>
        <taxon>Bacillati</taxon>
        <taxon>Bacillota</taxon>
        <taxon>Bacilli</taxon>
        <taxon>Bacillales</taxon>
        <taxon>Paenibacillaceae</taxon>
        <taxon>Brevibacillus</taxon>
    </lineage>
</organism>
<name>A0A2Z4MNV2_BREBE</name>
<dbReference type="InterPro" id="IPR029045">
    <property type="entry name" value="ClpP/crotonase-like_dom_sf"/>
</dbReference>
<dbReference type="AlphaFoldDB" id="A0A2Z4MNV2"/>
<dbReference type="Pfam" id="PF00378">
    <property type="entry name" value="ECH_1"/>
    <property type="match status" value="1"/>
</dbReference>
<reference evidence="3 4" key="1">
    <citation type="journal article" date="2015" name="Genome Announc.">
        <title>Draft Genome Sequence of Brevibacillus brevis DZQ7, a Plant Growth-Promoting Rhizobacterium with Broad-Spectrum Antimicrobial Activity.</title>
        <authorList>
            <person name="Hou Q."/>
            <person name="Wang C."/>
            <person name="Hou X."/>
            <person name="Xia Z."/>
            <person name="Ye J."/>
            <person name="Liu K."/>
            <person name="Liu H."/>
            <person name="Wang J."/>
            <person name="Guo H."/>
            <person name="Yu X."/>
            <person name="Yang Y."/>
            <person name="Du B."/>
            <person name="Ding Y."/>
        </authorList>
    </citation>
    <scope>NUCLEOTIDE SEQUENCE [LARGE SCALE GENOMIC DNA]</scope>
    <source>
        <strain evidence="3 4">DZQ7</strain>
    </source>
</reference>
<dbReference type="InterPro" id="IPR001753">
    <property type="entry name" value="Enoyl-CoA_hydra/iso"/>
</dbReference>
<comment type="similarity">
    <text evidence="1 2">Belongs to the enoyl-CoA hydratase/isomerase family.</text>
</comment>
<dbReference type="PROSITE" id="PS00166">
    <property type="entry name" value="ENOYL_COA_HYDRATASE"/>
    <property type="match status" value="1"/>
</dbReference>
<dbReference type="Gene3D" id="3.90.226.10">
    <property type="entry name" value="2-enoyl-CoA Hydratase, Chain A, domain 1"/>
    <property type="match status" value="1"/>
</dbReference>
<keyword evidence="3" id="KW-0413">Isomerase</keyword>
<protein>
    <submittedName>
        <fullName evidence="3">2-(1,2-epoxy-1,2-dihydrophenyl)acetyl-CoA isomerase</fullName>
    </submittedName>
</protein>
<dbReference type="EMBL" id="CP030117">
    <property type="protein sequence ID" value="AWX58236.1"/>
    <property type="molecule type" value="Genomic_DNA"/>
</dbReference>
<proteinExistence type="inferred from homology"/>
<dbReference type="InterPro" id="IPR018376">
    <property type="entry name" value="Enoyl-CoA_hyd/isom_CS"/>
</dbReference>
<dbReference type="PANTHER" id="PTHR43802">
    <property type="entry name" value="ENOYL-COA HYDRATASE"/>
    <property type="match status" value="1"/>
</dbReference>
<dbReference type="CDD" id="cd06558">
    <property type="entry name" value="crotonase-like"/>
    <property type="match status" value="1"/>
</dbReference>
<dbReference type="GO" id="GO:0016853">
    <property type="term" value="F:isomerase activity"/>
    <property type="evidence" value="ECO:0007669"/>
    <property type="project" value="UniProtKB-KW"/>
</dbReference>
<evidence type="ECO:0000313" key="3">
    <source>
        <dbReference type="EMBL" id="AWX58236.1"/>
    </source>
</evidence>
<dbReference type="InterPro" id="IPR014748">
    <property type="entry name" value="Enoyl-CoA_hydra_C"/>
</dbReference>
<dbReference type="Proteomes" id="UP000036061">
    <property type="component" value="Chromosome"/>
</dbReference>
<dbReference type="RefSeq" id="WP_048034718.1">
    <property type="nucleotide sequence ID" value="NZ_CP030117.1"/>
</dbReference>
<evidence type="ECO:0000256" key="1">
    <source>
        <dbReference type="ARBA" id="ARBA00005254"/>
    </source>
</evidence>
<gene>
    <name evidence="3" type="ORF">AB432_025755</name>
</gene>
<dbReference type="Gene3D" id="1.10.12.10">
    <property type="entry name" value="Lyase 2-enoyl-coa Hydratase, Chain A, domain 2"/>
    <property type="match status" value="1"/>
</dbReference>
<evidence type="ECO:0000313" key="4">
    <source>
        <dbReference type="Proteomes" id="UP000036061"/>
    </source>
</evidence>
<sequence length="259" mass="27814">MYETILYEVSEGVAVVTLNRPDKFNAFTAVMNMEITDALKQAQKDADVRCVVLTGAGRAFNAGQDLSDVSDGGDVDYGGFLRDRYNPMILQFQKTEKPIIAAVNGVAAGAGMSVALACDIRLASEKASFVNAFVNIGLVPDSGGCYFLPRIVGIGKALELAMTGEKVSAEEALRIGLVNQVYPAESFMEDALAYARKLALLPTKGIGLIKRTMYKGLEMGLEETLAYEAFAQEAAGSTADHKEGVTAFMEKRAPRFTGR</sequence>
<dbReference type="PANTHER" id="PTHR43802:SF1">
    <property type="entry name" value="IP11341P-RELATED"/>
    <property type="match status" value="1"/>
</dbReference>
<dbReference type="SUPFAM" id="SSF52096">
    <property type="entry name" value="ClpP/crotonase"/>
    <property type="match status" value="1"/>
</dbReference>
<evidence type="ECO:0000256" key="2">
    <source>
        <dbReference type="RuleBase" id="RU003707"/>
    </source>
</evidence>
<accession>A0A2Z4MNV2</accession>